<keyword evidence="8" id="KW-0511">Multifunctional enzyme</keyword>
<dbReference type="PATRIC" id="fig|400092.3.peg.4417"/>
<evidence type="ECO:0000256" key="2">
    <source>
        <dbReference type="ARBA" id="ARBA00009409"/>
    </source>
</evidence>
<evidence type="ECO:0000256" key="9">
    <source>
        <dbReference type="ARBA" id="ARBA00023295"/>
    </source>
</evidence>
<keyword evidence="4" id="KW-0378">Hydrolase</keyword>
<comment type="similarity">
    <text evidence="2">Belongs to the FPG family.</text>
</comment>
<dbReference type="GO" id="GO:0008270">
    <property type="term" value="F:zinc ion binding"/>
    <property type="evidence" value="ECO:0007669"/>
    <property type="project" value="InterPro"/>
</dbReference>
<dbReference type="STRING" id="400092.PKOR_20160"/>
<dbReference type="PANTHER" id="PTHR22993">
    <property type="entry name" value="FORMAMIDOPYRIMIDINE-DNA GLYCOSYLASE"/>
    <property type="match status" value="1"/>
</dbReference>
<organism evidence="11 12">
    <name type="scientific">Pontibacter korlensis</name>
    <dbReference type="NCBI Taxonomy" id="400092"/>
    <lineage>
        <taxon>Bacteria</taxon>
        <taxon>Pseudomonadati</taxon>
        <taxon>Bacteroidota</taxon>
        <taxon>Cytophagia</taxon>
        <taxon>Cytophagales</taxon>
        <taxon>Hymenobacteraceae</taxon>
        <taxon>Pontibacter</taxon>
    </lineage>
</organism>
<evidence type="ECO:0000313" key="12">
    <source>
        <dbReference type="Proteomes" id="UP000033109"/>
    </source>
</evidence>
<keyword evidence="7" id="KW-0456">Lyase</keyword>
<evidence type="ECO:0000256" key="7">
    <source>
        <dbReference type="ARBA" id="ARBA00023239"/>
    </source>
</evidence>
<sequence length="248" mass="28624">MPEGPQMVFLKEQAEQFVGQTVLLAEGSAKHVPNNRLQGQVLTEIKTYGKEFLFCFSSFAICIHLMLFGKYAINSRLDRELRLGLEFETGEINFYACDCRLIEKELSEVYDWSTDVMSTLFDKAKALEKLHTKPERQISDAILDQSILAGVGNGIKNEVLYRRQIHPESMVGAIPEVELLKLVNECVKLSFEYLTWIREGTAKQHWQVYQKKECPRDFIPLQKGKTGKQLRSSYYCDRCQRLFLPDVL</sequence>
<dbReference type="Gene3D" id="1.10.8.50">
    <property type="match status" value="1"/>
</dbReference>
<evidence type="ECO:0000313" key="11">
    <source>
        <dbReference type="EMBL" id="AKD04979.1"/>
    </source>
</evidence>
<evidence type="ECO:0000256" key="4">
    <source>
        <dbReference type="ARBA" id="ARBA00022801"/>
    </source>
</evidence>
<evidence type="ECO:0000256" key="1">
    <source>
        <dbReference type="ARBA" id="ARBA00001668"/>
    </source>
</evidence>
<dbReference type="InterPro" id="IPR015886">
    <property type="entry name" value="H2TH_FPG"/>
</dbReference>
<dbReference type="InterPro" id="IPR010979">
    <property type="entry name" value="Ribosomal_uS13-like_H2TH"/>
</dbReference>
<dbReference type="SUPFAM" id="SSF81624">
    <property type="entry name" value="N-terminal domain of MutM-like DNA repair proteins"/>
    <property type="match status" value="1"/>
</dbReference>
<keyword evidence="5" id="KW-0238">DNA-binding</keyword>
<name>A0A0E3ZGJ8_9BACT</name>
<keyword evidence="12" id="KW-1185">Reference proteome</keyword>
<dbReference type="PROSITE" id="PS51068">
    <property type="entry name" value="FPG_CAT"/>
    <property type="match status" value="1"/>
</dbReference>
<dbReference type="HOGENOM" id="CLU_072818_0_0_10"/>
<dbReference type="InterPro" id="IPR035937">
    <property type="entry name" value="FPG_N"/>
</dbReference>
<dbReference type="GO" id="GO:0006284">
    <property type="term" value="P:base-excision repair"/>
    <property type="evidence" value="ECO:0007669"/>
    <property type="project" value="InterPro"/>
</dbReference>
<accession>A0A0E3ZGJ8</accession>
<dbReference type="GO" id="GO:0016829">
    <property type="term" value="F:lyase activity"/>
    <property type="evidence" value="ECO:0007669"/>
    <property type="project" value="UniProtKB-KW"/>
</dbReference>
<dbReference type="GO" id="GO:0008534">
    <property type="term" value="F:oxidized purine nucleobase lesion DNA N-glycosylase activity"/>
    <property type="evidence" value="ECO:0007669"/>
    <property type="project" value="UniProtKB-EC"/>
</dbReference>
<dbReference type="RefSeq" id="WP_046313088.1">
    <property type="nucleotide sequence ID" value="NZ_CBCSCY010000071.1"/>
</dbReference>
<proteinExistence type="inferred from homology"/>
<reference evidence="11 12" key="1">
    <citation type="journal article" date="2015" name="Sci. Rep.">
        <title>Unraveling adaptation of Pontibacter korlensis to radiation and infertility in desert through complete genome and comparative transcriptomic analysis.</title>
        <authorList>
            <person name="Dai J."/>
            <person name="Dai W."/>
            <person name="Qiu C."/>
            <person name="Yang Z."/>
            <person name="Zhang Y."/>
            <person name="Zhou M."/>
            <person name="Zhang L."/>
            <person name="Fang C."/>
            <person name="Gao Q."/>
            <person name="Yang Q."/>
            <person name="Li X."/>
            <person name="Wang Z."/>
            <person name="Wang Z."/>
            <person name="Jia Z."/>
            <person name="Chen X."/>
        </authorList>
    </citation>
    <scope>NUCLEOTIDE SEQUENCE [LARGE SCALE GENOMIC DNA]</scope>
    <source>
        <strain evidence="11 12">X14-1T</strain>
    </source>
</reference>
<dbReference type="GO" id="GO:0003906">
    <property type="term" value="F:DNA-(apurinic or apyrimidinic site) endonuclease activity"/>
    <property type="evidence" value="ECO:0007669"/>
    <property type="project" value="InterPro"/>
</dbReference>
<dbReference type="GO" id="GO:0003684">
    <property type="term" value="F:damaged DNA binding"/>
    <property type="evidence" value="ECO:0007669"/>
    <property type="project" value="InterPro"/>
</dbReference>
<protein>
    <recommendedName>
        <fullName evidence="10">Formamidopyrimidine-DNA glycosylase catalytic domain-containing protein</fullName>
    </recommendedName>
</protein>
<evidence type="ECO:0000259" key="10">
    <source>
        <dbReference type="PROSITE" id="PS51068"/>
    </source>
</evidence>
<dbReference type="Gene3D" id="3.20.190.10">
    <property type="entry name" value="MutM-like, N-terminal"/>
    <property type="match status" value="1"/>
</dbReference>
<dbReference type="SUPFAM" id="SSF46946">
    <property type="entry name" value="S13-like H2TH domain"/>
    <property type="match status" value="1"/>
</dbReference>
<dbReference type="KEGG" id="pko:PKOR_20160"/>
<dbReference type="Pfam" id="PF06831">
    <property type="entry name" value="H2TH"/>
    <property type="match status" value="1"/>
</dbReference>
<gene>
    <name evidence="11" type="ORF">PKOR_20160</name>
</gene>
<dbReference type="SMART" id="SM01232">
    <property type="entry name" value="H2TH"/>
    <property type="match status" value="1"/>
</dbReference>
<feature type="domain" description="Formamidopyrimidine-DNA glycosylase catalytic" evidence="10">
    <location>
        <begin position="2"/>
        <end position="90"/>
    </location>
</feature>
<comment type="catalytic activity">
    <reaction evidence="1">
        <text>Hydrolysis of DNA containing ring-opened 7-methylguanine residues, releasing 2,6-diamino-4-hydroxy-5-(N-methyl)formamidopyrimidine.</text>
        <dbReference type="EC" id="3.2.2.23"/>
    </reaction>
</comment>
<evidence type="ECO:0000256" key="6">
    <source>
        <dbReference type="ARBA" id="ARBA00023204"/>
    </source>
</evidence>
<dbReference type="EMBL" id="CP009621">
    <property type="protein sequence ID" value="AKD04979.1"/>
    <property type="molecule type" value="Genomic_DNA"/>
</dbReference>
<keyword evidence="3" id="KW-0227">DNA damage</keyword>
<dbReference type="InterPro" id="IPR012319">
    <property type="entry name" value="FPG_cat"/>
</dbReference>
<dbReference type="Proteomes" id="UP000033109">
    <property type="component" value="Chromosome"/>
</dbReference>
<dbReference type="Pfam" id="PF01149">
    <property type="entry name" value="Fapy_DNA_glyco"/>
    <property type="match status" value="1"/>
</dbReference>
<evidence type="ECO:0000256" key="5">
    <source>
        <dbReference type="ARBA" id="ARBA00023125"/>
    </source>
</evidence>
<dbReference type="PANTHER" id="PTHR22993:SF9">
    <property type="entry name" value="FORMAMIDOPYRIMIDINE-DNA GLYCOSYLASE"/>
    <property type="match status" value="1"/>
</dbReference>
<evidence type="ECO:0000256" key="8">
    <source>
        <dbReference type="ARBA" id="ARBA00023268"/>
    </source>
</evidence>
<dbReference type="AlphaFoldDB" id="A0A0E3ZGJ8"/>
<keyword evidence="9" id="KW-0326">Glycosidase</keyword>
<evidence type="ECO:0000256" key="3">
    <source>
        <dbReference type="ARBA" id="ARBA00022763"/>
    </source>
</evidence>
<keyword evidence="6" id="KW-0234">DNA repair</keyword>
<dbReference type="SMART" id="SM00898">
    <property type="entry name" value="Fapy_DNA_glyco"/>
    <property type="match status" value="1"/>
</dbReference>